<accession>A0ACC1SFY2</accession>
<organism evidence="1 2">
    <name type="scientific">Phlebia brevispora</name>
    <dbReference type="NCBI Taxonomy" id="194682"/>
    <lineage>
        <taxon>Eukaryota</taxon>
        <taxon>Fungi</taxon>
        <taxon>Dikarya</taxon>
        <taxon>Basidiomycota</taxon>
        <taxon>Agaricomycotina</taxon>
        <taxon>Agaricomycetes</taxon>
        <taxon>Polyporales</taxon>
        <taxon>Meruliaceae</taxon>
        <taxon>Phlebia</taxon>
    </lineage>
</organism>
<dbReference type="EMBL" id="JANHOG010001331">
    <property type="protein sequence ID" value="KAJ3538895.1"/>
    <property type="molecule type" value="Genomic_DNA"/>
</dbReference>
<dbReference type="Proteomes" id="UP001148662">
    <property type="component" value="Unassembled WGS sequence"/>
</dbReference>
<gene>
    <name evidence="1" type="ORF">NM688_g6448</name>
</gene>
<evidence type="ECO:0000313" key="1">
    <source>
        <dbReference type="EMBL" id="KAJ3538895.1"/>
    </source>
</evidence>
<protein>
    <submittedName>
        <fullName evidence="1">Uncharacterized protein</fullName>
    </submittedName>
</protein>
<proteinExistence type="predicted"/>
<keyword evidence="2" id="KW-1185">Reference proteome</keyword>
<sequence>MTWYVIGIVLDVSRAADVLKGRPSFGFRKASKATSTSSLVRETDTCKTWFSALVSVLVKPKGKGKKREE</sequence>
<comment type="caution">
    <text evidence="1">The sequence shown here is derived from an EMBL/GenBank/DDBJ whole genome shotgun (WGS) entry which is preliminary data.</text>
</comment>
<evidence type="ECO:0000313" key="2">
    <source>
        <dbReference type="Proteomes" id="UP001148662"/>
    </source>
</evidence>
<reference evidence="1" key="1">
    <citation type="submission" date="2022-07" db="EMBL/GenBank/DDBJ databases">
        <title>Genome Sequence of Phlebia brevispora.</title>
        <authorList>
            <person name="Buettner E."/>
        </authorList>
    </citation>
    <scope>NUCLEOTIDE SEQUENCE</scope>
    <source>
        <strain evidence="1">MPL23</strain>
    </source>
</reference>
<name>A0ACC1SFY2_9APHY</name>